<keyword evidence="1" id="KW-1133">Transmembrane helix</keyword>
<reference evidence="3 4" key="1">
    <citation type="submission" date="2021-07" db="EMBL/GenBank/DDBJ databases">
        <title>Karlodiniumbacter phycospheric gen. nov., sp. nov., a phycosphere bacterium isolated from karlodinium veneficum.</title>
        <authorList>
            <person name="Peng Y."/>
            <person name="Jiang L."/>
            <person name="Lee J."/>
        </authorList>
    </citation>
    <scope>NUCLEOTIDE SEQUENCE</scope>
    <source>
        <strain evidence="3 4">N5</strain>
    </source>
</reference>
<dbReference type="EMBL" id="JAIMBW010000001">
    <property type="protein sequence ID" value="MBY4892477.1"/>
    <property type="molecule type" value="Genomic_DNA"/>
</dbReference>
<evidence type="ECO:0000256" key="1">
    <source>
        <dbReference type="SAM" id="Phobius"/>
    </source>
</evidence>
<keyword evidence="4" id="KW-1185">Reference proteome</keyword>
<dbReference type="EMBL" id="CP078073">
    <property type="protein sequence ID" value="QXL89224.1"/>
    <property type="molecule type" value="Genomic_DNA"/>
</dbReference>
<organism evidence="3">
    <name type="scientific">Gymnodinialimonas phycosphaerae</name>
    <dbReference type="NCBI Taxonomy" id="2841589"/>
    <lineage>
        <taxon>Bacteria</taxon>
        <taxon>Pseudomonadati</taxon>
        <taxon>Pseudomonadota</taxon>
        <taxon>Alphaproteobacteria</taxon>
        <taxon>Rhodobacterales</taxon>
        <taxon>Paracoccaceae</taxon>
        <taxon>Gymnodinialimonas</taxon>
    </lineage>
</organism>
<name>A0A975TYW7_9RHOB</name>
<dbReference type="Proteomes" id="UP000693972">
    <property type="component" value="Unassembled WGS sequence"/>
</dbReference>
<evidence type="ECO:0000313" key="2">
    <source>
        <dbReference type="EMBL" id="MBY4892477.1"/>
    </source>
</evidence>
<dbReference type="AlphaFoldDB" id="A0A975TYW7"/>
<proteinExistence type="predicted"/>
<evidence type="ECO:0000313" key="4">
    <source>
        <dbReference type="Proteomes" id="UP000693972"/>
    </source>
</evidence>
<dbReference type="RefSeq" id="WP_068358741.1">
    <property type="nucleotide sequence ID" value="NZ_JAIMBW010000001.1"/>
</dbReference>
<evidence type="ECO:0000313" key="3">
    <source>
        <dbReference type="EMBL" id="QXL89224.1"/>
    </source>
</evidence>
<protein>
    <submittedName>
        <fullName evidence="3">Uncharacterized protein</fullName>
    </submittedName>
</protein>
<gene>
    <name evidence="2" type="ORF">KUL25_06845</name>
    <name evidence="3" type="ORF">KUL25_06850</name>
</gene>
<keyword evidence="1" id="KW-0812">Transmembrane</keyword>
<feature type="transmembrane region" description="Helical" evidence="1">
    <location>
        <begin position="47"/>
        <end position="70"/>
    </location>
</feature>
<feature type="transmembrane region" description="Helical" evidence="1">
    <location>
        <begin position="6"/>
        <end position="27"/>
    </location>
</feature>
<accession>A0A975TYW7</accession>
<sequence>MDWLVIGGSAMTVAGLGLLGYCIYEAFAAKRANLEDEAMRARLQKVVAINMGALFLSVLGLMCVVLGVFLG</sequence>
<keyword evidence="1" id="KW-0472">Membrane</keyword>